<dbReference type="GO" id="GO:0006850">
    <property type="term" value="P:pyruvate import into mitochondria"/>
    <property type="evidence" value="ECO:0007669"/>
    <property type="project" value="InterPro"/>
</dbReference>
<keyword evidence="8" id="KW-0472">Membrane</keyword>
<dbReference type="PANTHER" id="PTHR14154">
    <property type="entry name" value="UPF0041 BRAIN PROTEIN 44-RELATED"/>
    <property type="match status" value="1"/>
</dbReference>
<evidence type="ECO:0000256" key="5">
    <source>
        <dbReference type="ARBA" id="ARBA00022792"/>
    </source>
</evidence>
<comment type="function">
    <text evidence="9">Mediates the uptake of pyruvate into mitochondria.</text>
</comment>
<dbReference type="InterPro" id="IPR005336">
    <property type="entry name" value="MPC"/>
</dbReference>
<organism evidence="10 11">
    <name type="scientific">Clytia hemisphaerica</name>
    <dbReference type="NCBI Taxonomy" id="252671"/>
    <lineage>
        <taxon>Eukaryota</taxon>
        <taxon>Metazoa</taxon>
        <taxon>Cnidaria</taxon>
        <taxon>Hydrozoa</taxon>
        <taxon>Hydroidolina</taxon>
        <taxon>Leptothecata</taxon>
        <taxon>Obeliida</taxon>
        <taxon>Clytiidae</taxon>
        <taxon>Clytia</taxon>
    </lineage>
</organism>
<evidence type="ECO:0000256" key="1">
    <source>
        <dbReference type="ARBA" id="ARBA00004448"/>
    </source>
</evidence>
<evidence type="ECO:0000256" key="3">
    <source>
        <dbReference type="ARBA" id="ARBA00022448"/>
    </source>
</evidence>
<protein>
    <recommendedName>
        <fullName evidence="9">Mitochondrial pyruvate carrier</fullName>
    </recommendedName>
</protein>
<accession>A0A7M5XHE7</accession>
<comment type="subcellular location">
    <subcellularLocation>
        <location evidence="1 9">Mitochondrion inner membrane</location>
        <topology evidence="1 9">Multi-pass membrane protein</topology>
    </subcellularLocation>
</comment>
<keyword evidence="11" id="KW-1185">Reference proteome</keyword>
<dbReference type="Proteomes" id="UP000594262">
    <property type="component" value="Unplaced"/>
</dbReference>
<evidence type="ECO:0000256" key="7">
    <source>
        <dbReference type="ARBA" id="ARBA00023128"/>
    </source>
</evidence>
<dbReference type="EnsemblMetazoa" id="CLYHEMT023350.1">
    <property type="protein sequence ID" value="CLYHEMP023350.1"/>
    <property type="gene ID" value="CLYHEMG023350"/>
</dbReference>
<evidence type="ECO:0000313" key="10">
    <source>
        <dbReference type="EnsemblMetazoa" id="CLYHEMP023350.1"/>
    </source>
</evidence>
<keyword evidence="7 9" id="KW-0496">Mitochondrion</keyword>
<evidence type="ECO:0000256" key="2">
    <source>
        <dbReference type="ARBA" id="ARBA00006416"/>
    </source>
</evidence>
<keyword evidence="3 9" id="KW-0813">Transport</keyword>
<dbReference type="RefSeq" id="XP_066918838.1">
    <property type="nucleotide sequence ID" value="XM_067062737.1"/>
</dbReference>
<evidence type="ECO:0000256" key="4">
    <source>
        <dbReference type="ARBA" id="ARBA00022692"/>
    </source>
</evidence>
<name>A0A7M5XHE7_9CNID</name>
<evidence type="ECO:0000256" key="8">
    <source>
        <dbReference type="ARBA" id="ARBA00023136"/>
    </source>
</evidence>
<comment type="similarity">
    <text evidence="2 9">Belongs to the mitochondrial pyruvate carrier (MPC) (TC 2.A.105) family.</text>
</comment>
<keyword evidence="5 9" id="KW-0999">Mitochondrion inner membrane</keyword>
<dbReference type="Pfam" id="PF03650">
    <property type="entry name" value="MPC"/>
    <property type="match status" value="1"/>
</dbReference>
<evidence type="ECO:0000256" key="6">
    <source>
        <dbReference type="ARBA" id="ARBA00022989"/>
    </source>
</evidence>
<dbReference type="GO" id="GO:0005743">
    <property type="term" value="C:mitochondrial inner membrane"/>
    <property type="evidence" value="ECO:0007669"/>
    <property type="project" value="UniProtKB-SubCell"/>
</dbReference>
<keyword evidence="6" id="KW-1133">Transmembrane helix</keyword>
<keyword evidence="4" id="KW-0812">Transmembrane</keyword>
<dbReference type="AlphaFoldDB" id="A0A7M5XHE7"/>
<dbReference type="OrthoDB" id="1697690at2759"/>
<evidence type="ECO:0000313" key="11">
    <source>
        <dbReference type="Proteomes" id="UP000594262"/>
    </source>
</evidence>
<proteinExistence type="inferred from homology"/>
<evidence type="ECO:0000256" key="9">
    <source>
        <dbReference type="RuleBase" id="RU363100"/>
    </source>
</evidence>
<sequence length="113" mass="13127">MASAFFRRLGSKDFWWNYICSTHFWGPVANWGIPLAAIADMKKDPEMISPRMTTALCIYSGLFMRFAWQVQPRNLLLFACHFTNEGAQLTQLGRYIKYSYGGKEETKEKEESK</sequence>
<reference evidence="10" key="1">
    <citation type="submission" date="2021-01" db="UniProtKB">
        <authorList>
            <consortium name="EnsemblMetazoa"/>
        </authorList>
    </citation>
    <scope>IDENTIFICATION</scope>
</reference>
<dbReference type="GeneID" id="136806175"/>